<evidence type="ECO:0000313" key="1">
    <source>
        <dbReference type="EMBL" id="GAA1972584.1"/>
    </source>
</evidence>
<keyword evidence="2" id="KW-1185">Reference proteome</keyword>
<protein>
    <submittedName>
        <fullName evidence="1">Uncharacterized protein</fullName>
    </submittedName>
</protein>
<dbReference type="EMBL" id="BAAAQM010000018">
    <property type="protein sequence ID" value="GAA1972584.1"/>
    <property type="molecule type" value="Genomic_DNA"/>
</dbReference>
<proteinExistence type="predicted"/>
<evidence type="ECO:0000313" key="2">
    <source>
        <dbReference type="Proteomes" id="UP001499854"/>
    </source>
</evidence>
<sequence>MFWRAMSAATWPAPLPPSTSFQVPEGISVAVHLVPAAWVGAAPGEEAGALEVVLPGLAGVEDVGEPGVPVAPAVPVVSEALVLPTDVVEPCDPGAFLLAALEHPAAKATAARAPATVNAEIRFMRPTFPGDDVR</sequence>
<organism evidence="1 2">
    <name type="scientific">Catenulispora subtropica</name>
    <dbReference type="NCBI Taxonomy" id="450798"/>
    <lineage>
        <taxon>Bacteria</taxon>
        <taxon>Bacillati</taxon>
        <taxon>Actinomycetota</taxon>
        <taxon>Actinomycetes</taxon>
        <taxon>Catenulisporales</taxon>
        <taxon>Catenulisporaceae</taxon>
        <taxon>Catenulispora</taxon>
    </lineage>
</organism>
<name>A0ABP5D1J0_9ACTN</name>
<gene>
    <name evidence="1" type="ORF">GCM10009838_35280</name>
</gene>
<dbReference type="Proteomes" id="UP001499854">
    <property type="component" value="Unassembled WGS sequence"/>
</dbReference>
<comment type="caution">
    <text evidence="1">The sequence shown here is derived from an EMBL/GenBank/DDBJ whole genome shotgun (WGS) entry which is preliminary data.</text>
</comment>
<reference evidence="2" key="1">
    <citation type="journal article" date="2019" name="Int. J. Syst. Evol. Microbiol.">
        <title>The Global Catalogue of Microorganisms (GCM) 10K type strain sequencing project: providing services to taxonomists for standard genome sequencing and annotation.</title>
        <authorList>
            <consortium name="The Broad Institute Genomics Platform"/>
            <consortium name="The Broad Institute Genome Sequencing Center for Infectious Disease"/>
            <person name="Wu L."/>
            <person name="Ma J."/>
        </authorList>
    </citation>
    <scope>NUCLEOTIDE SEQUENCE [LARGE SCALE GENOMIC DNA]</scope>
    <source>
        <strain evidence="2">JCM 16013</strain>
    </source>
</reference>
<accession>A0ABP5D1J0</accession>